<evidence type="ECO:0000313" key="1">
    <source>
        <dbReference type="EMBL" id="GAA4494779.1"/>
    </source>
</evidence>
<comment type="caution">
    <text evidence="1">The sequence shown here is derived from an EMBL/GenBank/DDBJ whole genome shotgun (WGS) entry which is preliminary data.</text>
</comment>
<name>A0ABP8Q0R5_9GAMM</name>
<dbReference type="EMBL" id="BAABFC010000003">
    <property type="protein sequence ID" value="GAA4494779.1"/>
    <property type="molecule type" value="Genomic_DNA"/>
</dbReference>
<evidence type="ECO:0000313" key="2">
    <source>
        <dbReference type="Proteomes" id="UP001501321"/>
    </source>
</evidence>
<sequence>MVHHPGQTAGQRDRHTRSQIFLAVDPDQPIVTGRTFHATNRPPYAPPEHKIRTVLRTETHQGEGFNEPRCTMAWLYCFQLLILCLDLPIFGSWDVEHHLAQSGPPGWWWLWGSVPCSIWRLP</sequence>
<accession>A0ABP8Q0R5</accession>
<protein>
    <submittedName>
        <fullName evidence="1">Uncharacterized protein</fullName>
    </submittedName>
</protein>
<gene>
    <name evidence="1" type="ORF">GCM10023095_06950</name>
</gene>
<proteinExistence type="predicted"/>
<dbReference type="SUPFAM" id="SSF69349">
    <property type="entry name" value="Phage fibre proteins"/>
    <property type="match status" value="1"/>
</dbReference>
<dbReference type="Proteomes" id="UP001501321">
    <property type="component" value="Unassembled WGS sequence"/>
</dbReference>
<reference evidence="2" key="1">
    <citation type="journal article" date="2019" name="Int. J. Syst. Evol. Microbiol.">
        <title>The Global Catalogue of Microorganisms (GCM) 10K type strain sequencing project: providing services to taxonomists for standard genome sequencing and annotation.</title>
        <authorList>
            <consortium name="The Broad Institute Genomics Platform"/>
            <consortium name="The Broad Institute Genome Sequencing Center for Infectious Disease"/>
            <person name="Wu L."/>
            <person name="Ma J."/>
        </authorList>
    </citation>
    <scope>NUCLEOTIDE SEQUENCE [LARGE SCALE GENOMIC DNA]</scope>
    <source>
        <strain evidence="2">JCM 32226</strain>
    </source>
</reference>
<organism evidence="1 2">
    <name type="scientific">Pseudaeromonas paramecii</name>
    <dbReference type="NCBI Taxonomy" id="2138166"/>
    <lineage>
        <taxon>Bacteria</taxon>
        <taxon>Pseudomonadati</taxon>
        <taxon>Pseudomonadota</taxon>
        <taxon>Gammaproteobacteria</taxon>
        <taxon>Aeromonadales</taxon>
        <taxon>Aeromonadaceae</taxon>
        <taxon>Pseudaeromonas</taxon>
    </lineage>
</organism>
<keyword evidence="2" id="KW-1185">Reference proteome</keyword>